<dbReference type="PANTHER" id="PTHR10359">
    <property type="entry name" value="A/G-SPECIFIC ADENINE GLYCOSYLASE/ENDONUCLEASE III"/>
    <property type="match status" value="1"/>
</dbReference>
<dbReference type="GO" id="GO:0006285">
    <property type="term" value="P:base-excision repair, AP site formation"/>
    <property type="evidence" value="ECO:0007669"/>
    <property type="project" value="TreeGrafter"/>
</dbReference>
<dbReference type="Pfam" id="PF00633">
    <property type="entry name" value="HHH"/>
    <property type="match status" value="1"/>
</dbReference>
<comment type="function">
    <text evidence="10">DNA repair enzyme that has both DNA N-glycosylase activity and AP-lyase activity. The DNA N-glycosylase activity releases various damaged pyrimidines from DNA by cleaving the N-glycosidic bond, leaving an AP (apurinic/apyrimidinic) site. The AP-lyase activity cleaves the phosphodiester bond 3' to the AP site by a beta-elimination, leaving a 3'-terminal unsaturated sugar and a product with a terminal 5'-phosphate.</text>
</comment>
<keyword evidence="9 10" id="KW-0326">Glycosidase</keyword>
<dbReference type="InterPro" id="IPR003265">
    <property type="entry name" value="HhH-GPD_domain"/>
</dbReference>
<dbReference type="Pfam" id="PF00730">
    <property type="entry name" value="HhH-GPD"/>
    <property type="match status" value="1"/>
</dbReference>
<dbReference type="InterPro" id="IPR005759">
    <property type="entry name" value="Nth"/>
</dbReference>
<dbReference type="GO" id="GO:0051539">
    <property type="term" value="F:4 iron, 4 sulfur cluster binding"/>
    <property type="evidence" value="ECO:0007669"/>
    <property type="project" value="UniProtKB-KW"/>
</dbReference>
<gene>
    <name evidence="10 12" type="primary">nth</name>
    <name evidence="12" type="ORF">BIFGAL_04325</name>
</gene>
<dbReference type="GO" id="GO:0019104">
    <property type="term" value="F:DNA N-glycosylase activity"/>
    <property type="evidence" value="ECO:0007669"/>
    <property type="project" value="UniProtKB-UniRule"/>
</dbReference>
<dbReference type="GO" id="GO:0046872">
    <property type="term" value="F:metal ion binding"/>
    <property type="evidence" value="ECO:0007669"/>
    <property type="project" value="UniProtKB-KW"/>
</dbReference>
<reference evidence="12 13" key="1">
    <citation type="submission" date="2009-11" db="EMBL/GenBank/DDBJ databases">
        <authorList>
            <person name="Weinstock G."/>
            <person name="Sodergren E."/>
            <person name="Clifton S."/>
            <person name="Fulton L."/>
            <person name="Fulton B."/>
            <person name="Courtney L."/>
            <person name="Fronick C."/>
            <person name="Harrison M."/>
            <person name="Strong C."/>
            <person name="Farmer C."/>
            <person name="Delahaunty K."/>
            <person name="Markovic C."/>
            <person name="Hall O."/>
            <person name="Minx P."/>
            <person name="Tomlinson C."/>
            <person name="Mitreva M."/>
            <person name="Nelson J."/>
            <person name="Hou S."/>
            <person name="Wollam A."/>
            <person name="Pepin K.H."/>
            <person name="Johnson M."/>
            <person name="Bhonagiri V."/>
            <person name="Nash W.E."/>
            <person name="Warren W."/>
            <person name="Chinwalla A."/>
            <person name="Mardis E.R."/>
            <person name="Wilson R.K."/>
        </authorList>
    </citation>
    <scope>NUCLEOTIDE SEQUENCE [LARGE SCALE GENOMIC DNA]</scope>
    <source>
        <strain evidence="12 13">DSM 20093</strain>
    </source>
</reference>
<dbReference type="CDD" id="cd00056">
    <property type="entry name" value="ENDO3c"/>
    <property type="match status" value="1"/>
</dbReference>
<dbReference type="GO" id="GO:0003677">
    <property type="term" value="F:DNA binding"/>
    <property type="evidence" value="ECO:0007669"/>
    <property type="project" value="UniProtKB-UniRule"/>
</dbReference>
<comment type="cofactor">
    <cofactor evidence="10">
        <name>[4Fe-4S] cluster</name>
        <dbReference type="ChEBI" id="CHEBI:49883"/>
    </cofactor>
    <text evidence="10">Binds 1 [4Fe-4S] cluster.</text>
</comment>
<keyword evidence="7" id="KW-0411">Iron-sulfur</keyword>
<dbReference type="PANTHER" id="PTHR10359:SF18">
    <property type="entry name" value="ENDONUCLEASE III"/>
    <property type="match status" value="1"/>
</dbReference>
<dbReference type="EMBL" id="ABXB03000005">
    <property type="protein sequence ID" value="EFA22228.1"/>
    <property type="molecule type" value="Genomic_DNA"/>
</dbReference>
<dbReference type="SMART" id="SM00525">
    <property type="entry name" value="FES"/>
    <property type="match status" value="1"/>
</dbReference>
<keyword evidence="10" id="KW-0238">DNA-binding</keyword>
<keyword evidence="12" id="KW-0540">Nuclease</keyword>
<keyword evidence="3" id="KW-0479">Metal-binding</keyword>
<keyword evidence="10 12" id="KW-0456">Lyase</keyword>
<dbReference type="SMART" id="SM00478">
    <property type="entry name" value="ENDO3c"/>
    <property type="match status" value="1"/>
</dbReference>
<dbReference type="EC" id="4.2.99.18" evidence="10"/>
<keyword evidence="5 10" id="KW-0378">Hydrolase</keyword>
<organism evidence="12 13">
    <name type="scientific">Bifidobacterium gallicum DSM 20093 = LMG 11596</name>
    <dbReference type="NCBI Taxonomy" id="561180"/>
    <lineage>
        <taxon>Bacteria</taxon>
        <taxon>Bacillati</taxon>
        <taxon>Actinomycetota</taxon>
        <taxon>Actinomycetes</taxon>
        <taxon>Bifidobacteriales</taxon>
        <taxon>Bifidobacteriaceae</taxon>
        <taxon>Bifidobacterium</taxon>
    </lineage>
</organism>
<dbReference type="OrthoDB" id="9800977at2"/>
<keyword evidence="4 10" id="KW-0227">DNA damage</keyword>
<dbReference type="InterPro" id="IPR023170">
    <property type="entry name" value="HhH_base_excis_C"/>
</dbReference>
<evidence type="ECO:0000313" key="13">
    <source>
        <dbReference type="Proteomes" id="UP000003656"/>
    </source>
</evidence>
<comment type="catalytic activity">
    <reaction evidence="10">
        <text>2'-deoxyribonucleotide-(2'-deoxyribose 5'-phosphate)-2'-deoxyribonucleotide-DNA = a 3'-end 2'-deoxyribonucleotide-(2,3-dehydro-2,3-deoxyribose 5'-phosphate)-DNA + a 5'-end 5'-phospho-2'-deoxyribonucleoside-DNA + H(+)</text>
        <dbReference type="Rhea" id="RHEA:66592"/>
        <dbReference type="Rhea" id="RHEA-COMP:13180"/>
        <dbReference type="Rhea" id="RHEA-COMP:16897"/>
        <dbReference type="Rhea" id="RHEA-COMP:17067"/>
        <dbReference type="ChEBI" id="CHEBI:15378"/>
        <dbReference type="ChEBI" id="CHEBI:136412"/>
        <dbReference type="ChEBI" id="CHEBI:157695"/>
        <dbReference type="ChEBI" id="CHEBI:167181"/>
        <dbReference type="EC" id="4.2.99.18"/>
    </reaction>
</comment>
<dbReference type="InterPro" id="IPR011257">
    <property type="entry name" value="DNA_glycosylase"/>
</dbReference>
<name>D1NWR9_9BIFI</name>
<comment type="caution">
    <text evidence="10">Lacks conserved residue(s) required for the propagation of feature annotation.</text>
</comment>
<dbReference type="Gene3D" id="1.10.340.30">
    <property type="entry name" value="Hypothetical protein, domain 2"/>
    <property type="match status" value="1"/>
</dbReference>
<comment type="similarity">
    <text evidence="1 10">Belongs to the Nth/MutY family.</text>
</comment>
<dbReference type="Proteomes" id="UP000003656">
    <property type="component" value="Unassembled WGS sequence"/>
</dbReference>
<evidence type="ECO:0000256" key="7">
    <source>
        <dbReference type="ARBA" id="ARBA00023014"/>
    </source>
</evidence>
<keyword evidence="8 10" id="KW-0234">DNA repair</keyword>
<dbReference type="PROSITE" id="PS00764">
    <property type="entry name" value="ENDONUCLEASE_III_1"/>
    <property type="match status" value="1"/>
</dbReference>
<evidence type="ECO:0000256" key="2">
    <source>
        <dbReference type="ARBA" id="ARBA00022485"/>
    </source>
</evidence>
<dbReference type="InterPro" id="IPR004035">
    <property type="entry name" value="Endouclease-III_FeS-bd_BS"/>
</dbReference>
<dbReference type="HAMAP" id="MF_00942">
    <property type="entry name" value="Nth"/>
    <property type="match status" value="1"/>
</dbReference>
<dbReference type="InterPro" id="IPR003651">
    <property type="entry name" value="Endonuclease3_FeS-loop_motif"/>
</dbReference>
<evidence type="ECO:0000259" key="11">
    <source>
        <dbReference type="SMART" id="SM00478"/>
    </source>
</evidence>
<dbReference type="PIRSF" id="PIRSF001435">
    <property type="entry name" value="Nth"/>
    <property type="match status" value="1"/>
</dbReference>
<dbReference type="SUPFAM" id="SSF48150">
    <property type="entry name" value="DNA-glycosylase"/>
    <property type="match status" value="1"/>
</dbReference>
<dbReference type="Pfam" id="PF10576">
    <property type="entry name" value="EndIII_4Fe-2S"/>
    <property type="match status" value="1"/>
</dbReference>
<dbReference type="Gene3D" id="1.10.1670.10">
    <property type="entry name" value="Helix-hairpin-Helix base-excision DNA repair enzymes (C-terminal)"/>
    <property type="match status" value="1"/>
</dbReference>
<keyword evidence="2" id="KW-0004">4Fe-4S</keyword>
<dbReference type="NCBIfam" id="TIGR01083">
    <property type="entry name" value="nth"/>
    <property type="match status" value="1"/>
</dbReference>
<feature type="domain" description="HhH-GPD" evidence="11">
    <location>
        <begin position="45"/>
        <end position="197"/>
    </location>
</feature>
<evidence type="ECO:0000256" key="9">
    <source>
        <dbReference type="ARBA" id="ARBA00023295"/>
    </source>
</evidence>
<dbReference type="STRING" id="561180.BIFGAL_04325"/>
<evidence type="ECO:0000256" key="10">
    <source>
        <dbReference type="HAMAP-Rule" id="MF_00942"/>
    </source>
</evidence>
<evidence type="ECO:0000256" key="3">
    <source>
        <dbReference type="ARBA" id="ARBA00022723"/>
    </source>
</evidence>
<dbReference type="InterPro" id="IPR000445">
    <property type="entry name" value="HhH_motif"/>
</dbReference>
<dbReference type="FunFam" id="1.10.340.30:FF:000001">
    <property type="entry name" value="Endonuclease III"/>
    <property type="match status" value="1"/>
</dbReference>
<evidence type="ECO:0000256" key="8">
    <source>
        <dbReference type="ARBA" id="ARBA00023204"/>
    </source>
</evidence>
<keyword evidence="6" id="KW-0408">Iron</keyword>
<protein>
    <recommendedName>
        <fullName evidence="10">Endonuclease III</fullName>
        <ecNumber evidence="10">4.2.99.18</ecNumber>
    </recommendedName>
    <alternativeName>
        <fullName evidence="10">DNA-(apurinic or apyrimidinic site) lyase</fullName>
    </alternativeName>
</protein>
<evidence type="ECO:0000313" key="12">
    <source>
        <dbReference type="EMBL" id="EFA22228.1"/>
    </source>
</evidence>
<evidence type="ECO:0000256" key="5">
    <source>
        <dbReference type="ARBA" id="ARBA00022801"/>
    </source>
</evidence>
<dbReference type="GO" id="GO:0140078">
    <property type="term" value="F:class I DNA-(apurinic or apyrimidinic site) endonuclease activity"/>
    <property type="evidence" value="ECO:0007669"/>
    <property type="project" value="UniProtKB-EC"/>
</dbReference>
<dbReference type="AlphaFoldDB" id="D1NWR9"/>
<dbReference type="eggNOG" id="COG0177">
    <property type="taxonomic scope" value="Bacteria"/>
</dbReference>
<accession>D1NWR9</accession>
<keyword evidence="12" id="KW-0255">Endonuclease</keyword>
<comment type="caution">
    <text evidence="12">The sequence shown here is derived from an EMBL/GenBank/DDBJ whole genome shotgun (WGS) entry which is preliminary data.</text>
</comment>
<evidence type="ECO:0000256" key="4">
    <source>
        <dbReference type="ARBA" id="ARBA00022763"/>
    </source>
</evidence>
<proteinExistence type="inferred from homology"/>
<evidence type="ECO:0000256" key="6">
    <source>
        <dbReference type="ARBA" id="ARBA00023004"/>
    </source>
</evidence>
<dbReference type="RefSeq" id="WP_006295797.1">
    <property type="nucleotide sequence ID" value="NZ_ABXB03000005.1"/>
</dbReference>
<sequence>MARETKSARLERMHSEYALLCDEIPYPKCALNFSTPFELLIATVLSAQCTDKRVNETTPVLFEAYPTAHELAAANPQDVEDIIHPLGFFRAKTKHIIALSQAIVHEFDGEVPGTMEQLVTLPGVGRKTANVVLGNAFHVPGFPVDTHVIRVTARLHWRASWNDPKAKPELIEQEITACFPPSEWTDLSHRLILHGRNVCKARRPLCEQCPLNLTCPSSLV</sequence>
<evidence type="ECO:0000256" key="1">
    <source>
        <dbReference type="ARBA" id="ARBA00008343"/>
    </source>
</evidence>